<comment type="cofactor">
    <cofactor evidence="1 8">
        <name>heme</name>
        <dbReference type="ChEBI" id="CHEBI:30413"/>
    </cofactor>
</comment>
<comment type="caution">
    <text evidence="10">The sequence shown here is derived from an EMBL/GenBank/DDBJ whole genome shotgun (WGS) entry which is preliminary data.</text>
</comment>
<keyword evidence="6 8" id="KW-0408">Iron</keyword>
<keyword evidence="9" id="KW-0472">Membrane</keyword>
<proteinExistence type="inferred from homology"/>
<evidence type="ECO:0000256" key="5">
    <source>
        <dbReference type="ARBA" id="ARBA00023002"/>
    </source>
</evidence>
<evidence type="ECO:0000256" key="8">
    <source>
        <dbReference type="PIRSR" id="PIRSR602401-1"/>
    </source>
</evidence>
<reference evidence="10" key="1">
    <citation type="journal article" date="2023" name="Mol. Phylogenet. Evol.">
        <title>Genome-scale phylogeny and comparative genomics of the fungal order Sordariales.</title>
        <authorList>
            <person name="Hensen N."/>
            <person name="Bonometti L."/>
            <person name="Westerberg I."/>
            <person name="Brannstrom I.O."/>
            <person name="Guillou S."/>
            <person name="Cros-Aarteil S."/>
            <person name="Calhoun S."/>
            <person name="Haridas S."/>
            <person name="Kuo A."/>
            <person name="Mondo S."/>
            <person name="Pangilinan J."/>
            <person name="Riley R."/>
            <person name="LaButti K."/>
            <person name="Andreopoulos B."/>
            <person name="Lipzen A."/>
            <person name="Chen C."/>
            <person name="Yan M."/>
            <person name="Daum C."/>
            <person name="Ng V."/>
            <person name="Clum A."/>
            <person name="Steindorff A."/>
            <person name="Ohm R.A."/>
            <person name="Martin F."/>
            <person name="Silar P."/>
            <person name="Natvig D.O."/>
            <person name="Lalanne C."/>
            <person name="Gautier V."/>
            <person name="Ament-Velasquez S.L."/>
            <person name="Kruys A."/>
            <person name="Hutchinson M.I."/>
            <person name="Powell A.J."/>
            <person name="Barry K."/>
            <person name="Miller A.N."/>
            <person name="Grigoriev I.V."/>
            <person name="Debuchy R."/>
            <person name="Gladieux P."/>
            <person name="Hiltunen Thoren M."/>
            <person name="Johannesson H."/>
        </authorList>
    </citation>
    <scope>NUCLEOTIDE SEQUENCE</scope>
    <source>
        <strain evidence="10">PSN324</strain>
    </source>
</reference>
<dbReference type="GO" id="GO:0016705">
    <property type="term" value="F:oxidoreductase activity, acting on paired donors, with incorporation or reduction of molecular oxygen"/>
    <property type="evidence" value="ECO:0007669"/>
    <property type="project" value="InterPro"/>
</dbReference>
<evidence type="ECO:0000313" key="10">
    <source>
        <dbReference type="EMBL" id="KAK4466116.1"/>
    </source>
</evidence>
<evidence type="ECO:0000256" key="3">
    <source>
        <dbReference type="ARBA" id="ARBA00022617"/>
    </source>
</evidence>
<keyword evidence="7" id="KW-0503">Monooxygenase</keyword>
<dbReference type="GO" id="GO:0009403">
    <property type="term" value="P:toxin biosynthetic process"/>
    <property type="evidence" value="ECO:0007669"/>
    <property type="project" value="UniProtKB-ARBA"/>
</dbReference>
<dbReference type="InterPro" id="IPR002401">
    <property type="entry name" value="Cyt_P450_E_grp-I"/>
</dbReference>
<dbReference type="GO" id="GO:0020037">
    <property type="term" value="F:heme binding"/>
    <property type="evidence" value="ECO:0007669"/>
    <property type="project" value="InterPro"/>
</dbReference>
<gene>
    <name evidence="10" type="ORF">QBC42DRAFT_193617</name>
</gene>
<dbReference type="PANTHER" id="PTHR24305">
    <property type="entry name" value="CYTOCHROME P450"/>
    <property type="match status" value="1"/>
</dbReference>
<evidence type="ECO:0000256" key="7">
    <source>
        <dbReference type="ARBA" id="ARBA00023033"/>
    </source>
</evidence>
<dbReference type="InterPro" id="IPR001128">
    <property type="entry name" value="Cyt_P450"/>
</dbReference>
<evidence type="ECO:0000256" key="4">
    <source>
        <dbReference type="ARBA" id="ARBA00022723"/>
    </source>
</evidence>
<dbReference type="EMBL" id="MU864934">
    <property type="protein sequence ID" value="KAK4466116.1"/>
    <property type="molecule type" value="Genomic_DNA"/>
</dbReference>
<feature type="binding site" description="axial binding residue" evidence="8">
    <location>
        <position position="448"/>
    </location>
    <ligand>
        <name>heme</name>
        <dbReference type="ChEBI" id="CHEBI:30413"/>
    </ligand>
    <ligandPart>
        <name>Fe</name>
        <dbReference type="ChEBI" id="CHEBI:18248"/>
    </ligandPart>
</feature>
<keyword evidence="9" id="KW-0812">Transmembrane</keyword>
<dbReference type="PRINTS" id="PR00385">
    <property type="entry name" value="P450"/>
</dbReference>
<dbReference type="Gene3D" id="1.10.630.10">
    <property type="entry name" value="Cytochrome P450"/>
    <property type="match status" value="1"/>
</dbReference>
<evidence type="ECO:0000313" key="11">
    <source>
        <dbReference type="Proteomes" id="UP001321749"/>
    </source>
</evidence>
<keyword evidence="4 8" id="KW-0479">Metal-binding</keyword>
<dbReference type="SUPFAM" id="SSF48264">
    <property type="entry name" value="Cytochrome P450"/>
    <property type="match status" value="1"/>
</dbReference>
<organism evidence="10 11">
    <name type="scientific">Cladorrhinum samala</name>
    <dbReference type="NCBI Taxonomy" id="585594"/>
    <lineage>
        <taxon>Eukaryota</taxon>
        <taxon>Fungi</taxon>
        <taxon>Dikarya</taxon>
        <taxon>Ascomycota</taxon>
        <taxon>Pezizomycotina</taxon>
        <taxon>Sordariomycetes</taxon>
        <taxon>Sordariomycetidae</taxon>
        <taxon>Sordariales</taxon>
        <taxon>Podosporaceae</taxon>
        <taxon>Cladorrhinum</taxon>
    </lineage>
</organism>
<reference evidence="10" key="2">
    <citation type="submission" date="2023-06" db="EMBL/GenBank/DDBJ databases">
        <authorList>
            <consortium name="Lawrence Berkeley National Laboratory"/>
            <person name="Mondo S.J."/>
            <person name="Hensen N."/>
            <person name="Bonometti L."/>
            <person name="Westerberg I."/>
            <person name="Brannstrom I.O."/>
            <person name="Guillou S."/>
            <person name="Cros-Aarteil S."/>
            <person name="Calhoun S."/>
            <person name="Haridas S."/>
            <person name="Kuo A."/>
            <person name="Pangilinan J."/>
            <person name="Riley R."/>
            <person name="Labutti K."/>
            <person name="Andreopoulos B."/>
            <person name="Lipzen A."/>
            <person name="Chen C."/>
            <person name="Yanf M."/>
            <person name="Daum C."/>
            <person name="Ng V."/>
            <person name="Clum A."/>
            <person name="Steindorff A."/>
            <person name="Ohm R."/>
            <person name="Martin F."/>
            <person name="Silar P."/>
            <person name="Natvig D."/>
            <person name="Lalanne C."/>
            <person name="Gautier V."/>
            <person name="Ament-Velasquez S.L."/>
            <person name="Kruys A."/>
            <person name="Hutchinson M.I."/>
            <person name="Powell A.J."/>
            <person name="Barry K."/>
            <person name="Miller A.N."/>
            <person name="Grigoriev I.V."/>
            <person name="Debuchy R."/>
            <person name="Gladieux P."/>
            <person name="Thoren M.H."/>
            <person name="Johannesson H."/>
        </authorList>
    </citation>
    <scope>NUCLEOTIDE SEQUENCE</scope>
    <source>
        <strain evidence="10">PSN324</strain>
    </source>
</reference>
<keyword evidence="9" id="KW-1133">Transmembrane helix</keyword>
<keyword evidence="5" id="KW-0560">Oxidoreductase</keyword>
<comment type="similarity">
    <text evidence="2">Belongs to the cytochrome P450 family.</text>
</comment>
<dbReference type="CDD" id="cd11058">
    <property type="entry name" value="CYP60B-like"/>
    <property type="match status" value="1"/>
</dbReference>
<dbReference type="GO" id="GO:0005506">
    <property type="term" value="F:iron ion binding"/>
    <property type="evidence" value="ECO:0007669"/>
    <property type="project" value="InterPro"/>
</dbReference>
<dbReference type="Pfam" id="PF00067">
    <property type="entry name" value="p450"/>
    <property type="match status" value="1"/>
</dbReference>
<dbReference type="Proteomes" id="UP001321749">
    <property type="component" value="Unassembled WGS sequence"/>
</dbReference>
<dbReference type="AlphaFoldDB" id="A0AAV9I575"/>
<keyword evidence="3 8" id="KW-0349">Heme</keyword>
<evidence type="ECO:0000256" key="1">
    <source>
        <dbReference type="ARBA" id="ARBA00001971"/>
    </source>
</evidence>
<dbReference type="PANTHER" id="PTHR24305:SF210">
    <property type="entry name" value="CYTOCHROME P450 MONOOXYGENASE ASQL-RELATED"/>
    <property type="match status" value="1"/>
</dbReference>
<keyword evidence="11" id="KW-1185">Reference proteome</keyword>
<evidence type="ECO:0000256" key="9">
    <source>
        <dbReference type="SAM" id="Phobius"/>
    </source>
</evidence>
<sequence length="504" mass="57287">MAPALNLVGSISPGLGIAVLSGAVVAYLLLRVIYNLFFHPLAKIPGPMLMAVTDIPFLYYRAQGAWPHKVKELHDRYGPVVRITDDDVSFITPAAAKTIYGHRAAGQETYQKDHKVYRPSSTGHTSILIANDADHRRQRRLLAHAFSEKALRGQEDVMKRYVGLLIAKMRECARSAEPVIDMVKWYNFTTFDLIGDLAFGQPFGCLESGGYHPWVAMIFANVKVASLTGAVLRYPRLKPLISLFISEELVRSQKEHNELSARTARRRLESGNTAREDFMSYILRHNDEKGMSEGEIVENANLLIIAGSETTATQLSGTTFFLLSRGNEARYKRVVDEVRGRFQREEDIDLISLQGLEYMNACFEEAMRMYPPVPIASARRTPGKGEVIEGYYIPGDTGVSVPQLAAFRNERNFKNPDKFVPERWLGDPEYKDDLRTMLQPFLTGPRNCIGKNLAYAEMRLIFAHVLWNFDLELMPECENWDQQKIYTFWTKGDLKVRLKPVRRE</sequence>
<name>A0AAV9I575_9PEZI</name>
<dbReference type="InterPro" id="IPR050121">
    <property type="entry name" value="Cytochrome_P450_monoxygenase"/>
</dbReference>
<dbReference type="PRINTS" id="PR00463">
    <property type="entry name" value="EP450I"/>
</dbReference>
<dbReference type="GO" id="GO:0004497">
    <property type="term" value="F:monooxygenase activity"/>
    <property type="evidence" value="ECO:0007669"/>
    <property type="project" value="UniProtKB-KW"/>
</dbReference>
<feature type="transmembrane region" description="Helical" evidence="9">
    <location>
        <begin position="15"/>
        <end position="34"/>
    </location>
</feature>
<evidence type="ECO:0000256" key="2">
    <source>
        <dbReference type="ARBA" id="ARBA00010617"/>
    </source>
</evidence>
<dbReference type="FunFam" id="1.10.630.10:FF:000047">
    <property type="entry name" value="Cytochrome P450 monooxygenase"/>
    <property type="match status" value="1"/>
</dbReference>
<accession>A0AAV9I575</accession>
<evidence type="ECO:0000256" key="6">
    <source>
        <dbReference type="ARBA" id="ARBA00023004"/>
    </source>
</evidence>
<dbReference type="InterPro" id="IPR036396">
    <property type="entry name" value="Cyt_P450_sf"/>
</dbReference>
<protein>
    <submittedName>
        <fullName evidence="10">Isotrichodermin C-15 hydroxylase</fullName>
    </submittedName>
</protein>